<dbReference type="VEuPathDB" id="FungiDB:jhhlp_000250"/>
<accession>A0A2N3NKF1</accession>
<comment type="caution">
    <text evidence="1">The sequence shown here is derived from an EMBL/GenBank/DDBJ whole genome shotgun (WGS) entry which is preliminary data.</text>
</comment>
<dbReference type="AlphaFoldDB" id="A0A2N3NKF1"/>
<reference evidence="1 2" key="1">
    <citation type="journal article" date="2017" name="G3 (Bethesda)">
        <title>First Draft Genome Sequence of the Pathogenic Fungus Lomentospora prolificans (Formerly Scedosporium prolificans).</title>
        <authorList>
            <person name="Luo R."/>
            <person name="Zimin A."/>
            <person name="Workman R."/>
            <person name="Fan Y."/>
            <person name="Pertea G."/>
            <person name="Grossman N."/>
            <person name="Wear M.P."/>
            <person name="Jia B."/>
            <person name="Miller H."/>
            <person name="Casadevall A."/>
            <person name="Timp W."/>
            <person name="Zhang S.X."/>
            <person name="Salzberg S.L."/>
        </authorList>
    </citation>
    <scope>NUCLEOTIDE SEQUENCE [LARGE SCALE GENOMIC DNA]</scope>
    <source>
        <strain evidence="1 2">JHH-5317</strain>
    </source>
</reference>
<sequence length="177" mass="19260">MSASLNLQGRHNLARLQLGVGDGRAATDASSALDVDLFDLTERKGKEPKARGGPFGRVFVQRGDRRSAEQEDAVFQALFDETTNNAPTSRYKSPLSYPLPDSFPKIYKLPTNDSATSLTVDTLLSTDAQVSVSAKALRRLVLPALRGDEREVVGNALAELAEEYHEGWSSGSDDDDY</sequence>
<dbReference type="Proteomes" id="UP000233524">
    <property type="component" value="Unassembled WGS sequence"/>
</dbReference>
<organism evidence="1 2">
    <name type="scientific">Lomentospora prolificans</name>
    <dbReference type="NCBI Taxonomy" id="41688"/>
    <lineage>
        <taxon>Eukaryota</taxon>
        <taxon>Fungi</taxon>
        <taxon>Dikarya</taxon>
        <taxon>Ascomycota</taxon>
        <taxon>Pezizomycotina</taxon>
        <taxon>Sordariomycetes</taxon>
        <taxon>Hypocreomycetidae</taxon>
        <taxon>Microascales</taxon>
        <taxon>Microascaceae</taxon>
        <taxon>Lomentospora</taxon>
    </lineage>
</organism>
<proteinExistence type="predicted"/>
<dbReference type="EMBL" id="NLAX01000002">
    <property type="protein sequence ID" value="PKS12910.1"/>
    <property type="molecule type" value="Genomic_DNA"/>
</dbReference>
<dbReference type="STRING" id="41688.A0A2N3NKF1"/>
<gene>
    <name evidence="1" type="ORF">jhhlp_000250</name>
</gene>
<evidence type="ECO:0000313" key="2">
    <source>
        <dbReference type="Proteomes" id="UP000233524"/>
    </source>
</evidence>
<name>A0A2N3NKF1_9PEZI</name>
<evidence type="ECO:0000313" key="1">
    <source>
        <dbReference type="EMBL" id="PKS12910.1"/>
    </source>
</evidence>
<protein>
    <submittedName>
        <fullName evidence="1">Uncharacterized protein</fullName>
    </submittedName>
</protein>
<dbReference type="InParanoid" id="A0A2N3NKF1"/>
<keyword evidence="2" id="KW-1185">Reference proteome</keyword>
<dbReference type="OrthoDB" id="271881at2759"/>